<accession>A0ACC3Z5C6</accession>
<dbReference type="Proteomes" id="UP000805649">
    <property type="component" value="Unassembled WGS sequence"/>
</dbReference>
<name>A0ACC3Z5C6_COLTU</name>
<dbReference type="EMBL" id="VUJX02000003">
    <property type="protein sequence ID" value="KAL0939306.1"/>
    <property type="molecule type" value="Genomic_DNA"/>
</dbReference>
<evidence type="ECO:0000313" key="1">
    <source>
        <dbReference type="EMBL" id="KAL0939306.1"/>
    </source>
</evidence>
<proteinExistence type="predicted"/>
<protein>
    <submittedName>
        <fullName evidence="1">Cytochrome p450</fullName>
    </submittedName>
</protein>
<evidence type="ECO:0000313" key="2">
    <source>
        <dbReference type="Proteomes" id="UP000805649"/>
    </source>
</evidence>
<keyword evidence="2" id="KW-1185">Reference proteome</keyword>
<organism evidence="1 2">
    <name type="scientific">Colletotrichum truncatum</name>
    <name type="common">Anthracnose fungus</name>
    <name type="synonym">Colletotrichum capsici</name>
    <dbReference type="NCBI Taxonomy" id="5467"/>
    <lineage>
        <taxon>Eukaryota</taxon>
        <taxon>Fungi</taxon>
        <taxon>Dikarya</taxon>
        <taxon>Ascomycota</taxon>
        <taxon>Pezizomycotina</taxon>
        <taxon>Sordariomycetes</taxon>
        <taxon>Hypocreomycetidae</taxon>
        <taxon>Glomerellales</taxon>
        <taxon>Glomerellaceae</taxon>
        <taxon>Colletotrichum</taxon>
        <taxon>Colletotrichum truncatum species complex</taxon>
    </lineage>
</organism>
<reference evidence="1 2" key="1">
    <citation type="journal article" date="2020" name="Phytopathology">
        <title>Genome Sequence Resources of Colletotrichum truncatum, C. plurivorum, C. musicola, and C. sojae: Four Species Pathogenic to Soybean (Glycine max).</title>
        <authorList>
            <person name="Rogerio F."/>
            <person name="Boufleur T.R."/>
            <person name="Ciampi-Guillardi M."/>
            <person name="Sukno S.A."/>
            <person name="Thon M.R."/>
            <person name="Massola Junior N.S."/>
            <person name="Baroncelli R."/>
        </authorList>
    </citation>
    <scope>NUCLEOTIDE SEQUENCE [LARGE SCALE GENOMIC DNA]</scope>
    <source>
        <strain evidence="1 2">CMES1059</strain>
    </source>
</reference>
<comment type="caution">
    <text evidence="1">The sequence shown here is derived from an EMBL/GenBank/DDBJ whole genome shotgun (WGS) entry which is preliminary data.</text>
</comment>
<sequence length="459" mass="51270">MSRSGVVGKNGNPAILGPVKSNMEDPWIPDTRALRIGPNELHISDSTLYHTLYSQDHAFAKHPYFYEAFMTPHSVFVETDRSLHRQRRKMLNNFFSKSSIRGMQHLLYEKVNNLCTIVSGMDKNHSLNIYNAVRCMTIDIISDLGFGRSFGLTDNAKGSQFEAEFLKVFDIAADSIWDLIYFPLIRTVLNKMPPAFINLLGGPAAHMIRLSEAIQDVVARFRATQAAGKSPEHETIFDGLSELDDREMLAEATDIIIAGSDTTATTLAVAVHQLTCNPDKYDTLKTEIQRANLKSARDYDLKDLEKLSYLSACVKEALRFASAVPGRLPRIVPPPQSKTVPLIVDQKVIPPGTVVGMSAYTVHTDKEIWGDDAREFKPERWLEPEGKQLEKYLVTFSKGARQCLGINLAYAEITLALAMFMSRFNFEKDTTLSKEDLELRDSFTFGFVGSGPCVKVSSG</sequence>
<gene>
    <name evidence="1" type="ORF">CTRU02_205916</name>
</gene>